<keyword evidence="2" id="KW-0813">Transport</keyword>
<dbReference type="Proteomes" id="UP000215453">
    <property type="component" value="Chromosome 4"/>
</dbReference>
<feature type="transmembrane region" description="Helical" evidence="7">
    <location>
        <begin position="32"/>
        <end position="53"/>
    </location>
</feature>
<dbReference type="SUPFAM" id="SSF103473">
    <property type="entry name" value="MFS general substrate transporter"/>
    <property type="match status" value="1"/>
</dbReference>
<evidence type="ECO:0000256" key="6">
    <source>
        <dbReference type="ARBA" id="ARBA00037968"/>
    </source>
</evidence>
<evidence type="ECO:0000313" key="9">
    <source>
        <dbReference type="EMBL" id="SMY23585.1"/>
    </source>
</evidence>
<keyword evidence="3 7" id="KW-0812">Transmembrane</keyword>
<protein>
    <recommendedName>
        <fullName evidence="8">Major facilitator superfamily (MFS) profile domain-containing protein</fullName>
    </recommendedName>
</protein>
<dbReference type="PANTHER" id="PTHR43791">
    <property type="entry name" value="PERMEASE-RELATED"/>
    <property type="match status" value="1"/>
</dbReference>
<gene>
    <name evidence="9" type="ORF">ZT1A5_G5025</name>
</gene>
<feature type="transmembrane region" description="Helical" evidence="7">
    <location>
        <begin position="309"/>
        <end position="331"/>
    </location>
</feature>
<dbReference type="GO" id="GO:0005886">
    <property type="term" value="C:plasma membrane"/>
    <property type="evidence" value="ECO:0007669"/>
    <property type="project" value="TreeGrafter"/>
</dbReference>
<proteinExistence type="inferred from homology"/>
<evidence type="ECO:0000259" key="8">
    <source>
        <dbReference type="PROSITE" id="PS50850"/>
    </source>
</evidence>
<name>A0A1Y6LGY0_ZYMTR</name>
<keyword evidence="5 7" id="KW-0472">Membrane</keyword>
<evidence type="ECO:0000256" key="5">
    <source>
        <dbReference type="ARBA" id="ARBA00023136"/>
    </source>
</evidence>
<dbReference type="PROSITE" id="PS50850">
    <property type="entry name" value="MFS"/>
    <property type="match status" value="1"/>
</dbReference>
<dbReference type="EMBL" id="LT882679">
    <property type="protein sequence ID" value="SMY23585.1"/>
    <property type="molecule type" value="Genomic_DNA"/>
</dbReference>
<sequence>MPFTVSRFFAAASLIRARPRALRKMDKLERKFVFKLDLFIMVYCCLCYFFNYLDRAAFPNAYVSGMKEDLNLEKNQYSILLSMFTAGSVVAQIPHSLIIQKVPMRIWLPLNLVLWSGITMCSAACKTYSQLCAVRFLQGASEAVVYSGSMYVMGSWYKPSEIAKRAAIFTAVGQIGSMFAGIMMTAMNKSLHSNAGLKGWQWVFIINGLMAMPVAVFGFLFFPDLPETTTVTYFSDDEIKFAIGRLPPKKKDTHKIEWRSLLGRVLKQPHIYLLVGLSIFASMLEAFAFQGLYLLWLKYNKSRFNQTAINSYPLGIQGVAIVSQILAGWFIDSTNKRIPIVILSAALQFVVAVILLQRNMSDAGVMTAFYLSGTSYMVNPTMYGWASTICQRAGDDAVRSVILYAMSMGGLLLYTFWGIVMYPATDVPYWQKGSIAMIVACAFFVASGFSVQWLDTKTKVAAAISLDEESDEYNQAQEVTEKAKVG</sequence>
<evidence type="ECO:0000256" key="1">
    <source>
        <dbReference type="ARBA" id="ARBA00004141"/>
    </source>
</evidence>
<reference evidence="9 10" key="1">
    <citation type="submission" date="2016-10" db="EMBL/GenBank/DDBJ databases">
        <authorList>
            <person name="Varghese N."/>
        </authorList>
    </citation>
    <scope>NUCLEOTIDE SEQUENCE [LARGE SCALE GENOMIC DNA]</scope>
</reference>
<accession>A0A1Y6LGY0</accession>
<dbReference type="AlphaFoldDB" id="A0A1Y6LGY0"/>
<feature type="transmembrane region" description="Helical" evidence="7">
    <location>
        <begin position="166"/>
        <end position="187"/>
    </location>
</feature>
<organism evidence="9 10">
    <name type="scientific">Zymoseptoria tritici ST99CH_1A5</name>
    <dbReference type="NCBI Taxonomy" id="1276529"/>
    <lineage>
        <taxon>Eukaryota</taxon>
        <taxon>Fungi</taxon>
        <taxon>Dikarya</taxon>
        <taxon>Ascomycota</taxon>
        <taxon>Pezizomycotina</taxon>
        <taxon>Dothideomycetes</taxon>
        <taxon>Dothideomycetidae</taxon>
        <taxon>Mycosphaerellales</taxon>
        <taxon>Mycosphaerellaceae</taxon>
        <taxon>Zymoseptoria</taxon>
    </lineage>
</organism>
<dbReference type="PANTHER" id="PTHR43791:SF4">
    <property type="entry name" value="PANTOTHENATE TRANSPORTER FEN2"/>
    <property type="match status" value="1"/>
</dbReference>
<evidence type="ECO:0000256" key="3">
    <source>
        <dbReference type="ARBA" id="ARBA00022692"/>
    </source>
</evidence>
<feature type="transmembrane region" description="Helical" evidence="7">
    <location>
        <begin position="434"/>
        <end position="454"/>
    </location>
</feature>
<evidence type="ECO:0000313" key="10">
    <source>
        <dbReference type="Proteomes" id="UP000215453"/>
    </source>
</evidence>
<dbReference type="InterPro" id="IPR036259">
    <property type="entry name" value="MFS_trans_sf"/>
</dbReference>
<keyword evidence="4 7" id="KW-1133">Transmembrane helix</keyword>
<evidence type="ECO:0000256" key="2">
    <source>
        <dbReference type="ARBA" id="ARBA00022448"/>
    </source>
</evidence>
<dbReference type="InterPro" id="IPR020846">
    <property type="entry name" value="MFS_dom"/>
</dbReference>
<feature type="transmembrane region" description="Helical" evidence="7">
    <location>
        <begin position="401"/>
        <end position="422"/>
    </location>
</feature>
<dbReference type="GO" id="GO:0098717">
    <property type="term" value="P:pantothenate import across plasma membrane"/>
    <property type="evidence" value="ECO:0007669"/>
    <property type="project" value="TreeGrafter"/>
</dbReference>
<feature type="transmembrane region" description="Helical" evidence="7">
    <location>
        <begin position="337"/>
        <end position="356"/>
    </location>
</feature>
<evidence type="ECO:0000256" key="7">
    <source>
        <dbReference type="SAM" id="Phobius"/>
    </source>
</evidence>
<dbReference type="Pfam" id="PF07690">
    <property type="entry name" value="MFS_1"/>
    <property type="match status" value="1"/>
</dbReference>
<dbReference type="Gene3D" id="1.20.1250.20">
    <property type="entry name" value="MFS general substrate transporter like domains"/>
    <property type="match status" value="1"/>
</dbReference>
<dbReference type="FunFam" id="1.20.1250.20:FF:000065">
    <property type="entry name" value="Putative MFS pantothenate transporter"/>
    <property type="match status" value="1"/>
</dbReference>
<feature type="transmembrane region" description="Helical" evidence="7">
    <location>
        <begin position="271"/>
        <end position="297"/>
    </location>
</feature>
<evidence type="ECO:0000256" key="4">
    <source>
        <dbReference type="ARBA" id="ARBA00022989"/>
    </source>
</evidence>
<feature type="transmembrane region" description="Helical" evidence="7">
    <location>
        <begin position="76"/>
        <end position="94"/>
    </location>
</feature>
<feature type="domain" description="Major facilitator superfamily (MFS) profile" evidence="8">
    <location>
        <begin position="40"/>
        <end position="459"/>
    </location>
</feature>
<dbReference type="InterPro" id="IPR011701">
    <property type="entry name" value="MFS"/>
</dbReference>
<comment type="subcellular location">
    <subcellularLocation>
        <location evidence="1">Membrane</location>
        <topology evidence="1">Multi-pass membrane protein</topology>
    </subcellularLocation>
</comment>
<feature type="transmembrane region" description="Helical" evidence="7">
    <location>
        <begin position="199"/>
        <end position="222"/>
    </location>
</feature>
<comment type="similarity">
    <text evidence="6">Belongs to the major facilitator superfamily. Allantoate permease family.</text>
</comment>
<dbReference type="GO" id="GO:0015233">
    <property type="term" value="F:pantothenate transmembrane transporter activity"/>
    <property type="evidence" value="ECO:0007669"/>
    <property type="project" value="TreeGrafter"/>
</dbReference>